<evidence type="ECO:0000256" key="4">
    <source>
        <dbReference type="SAM" id="MobiDB-lite"/>
    </source>
</evidence>
<feature type="compositionally biased region" description="Low complexity" evidence="4">
    <location>
        <begin position="345"/>
        <end position="359"/>
    </location>
</feature>
<feature type="compositionally biased region" description="Low complexity" evidence="4">
    <location>
        <begin position="285"/>
        <end position="303"/>
    </location>
</feature>
<dbReference type="EMBL" id="ONZQ02000010">
    <property type="protein sequence ID" value="SPO04268.1"/>
    <property type="molecule type" value="Genomic_DNA"/>
</dbReference>
<protein>
    <recommendedName>
        <fullName evidence="7">Rnapii degradation factor def1</fullName>
    </recommendedName>
</protein>
<feature type="compositionally biased region" description="Low complexity" evidence="4">
    <location>
        <begin position="803"/>
        <end position="813"/>
    </location>
</feature>
<evidence type="ECO:0008006" key="7">
    <source>
        <dbReference type="Google" id="ProtNLM"/>
    </source>
</evidence>
<reference evidence="5" key="1">
    <citation type="submission" date="2018-03" db="EMBL/GenBank/DDBJ databases">
        <authorList>
            <person name="Guldener U."/>
        </authorList>
    </citation>
    <scope>NUCLEOTIDE SEQUENCE</scope>
</reference>
<feature type="compositionally biased region" description="Low complexity" evidence="4">
    <location>
        <begin position="656"/>
        <end position="676"/>
    </location>
</feature>
<organism evidence="5 6">
    <name type="scientific">Cephalotrichum gorgonifer</name>
    <dbReference type="NCBI Taxonomy" id="2041049"/>
    <lineage>
        <taxon>Eukaryota</taxon>
        <taxon>Fungi</taxon>
        <taxon>Dikarya</taxon>
        <taxon>Ascomycota</taxon>
        <taxon>Pezizomycotina</taxon>
        <taxon>Sordariomycetes</taxon>
        <taxon>Hypocreomycetidae</taxon>
        <taxon>Microascales</taxon>
        <taxon>Microascaceae</taxon>
        <taxon>Cephalotrichum</taxon>
    </lineage>
</organism>
<dbReference type="Proteomes" id="UP001187682">
    <property type="component" value="Unassembled WGS sequence"/>
</dbReference>
<gene>
    <name evidence="5" type="ORF">DNG_06951</name>
</gene>
<feature type="compositionally biased region" description="Low complexity" evidence="4">
    <location>
        <begin position="468"/>
        <end position="504"/>
    </location>
</feature>
<feature type="region of interest" description="Disordered" evidence="4">
    <location>
        <begin position="104"/>
        <end position="688"/>
    </location>
</feature>
<dbReference type="AlphaFoldDB" id="A0AAE8N3E2"/>
<evidence type="ECO:0000313" key="6">
    <source>
        <dbReference type="Proteomes" id="UP001187682"/>
    </source>
</evidence>
<dbReference type="GO" id="GO:0005737">
    <property type="term" value="C:cytoplasm"/>
    <property type="evidence" value="ECO:0007669"/>
    <property type="project" value="UniProtKB-SubCell"/>
</dbReference>
<evidence type="ECO:0000256" key="1">
    <source>
        <dbReference type="ARBA" id="ARBA00004496"/>
    </source>
</evidence>
<evidence type="ECO:0000256" key="3">
    <source>
        <dbReference type="ARBA" id="ARBA00022553"/>
    </source>
</evidence>
<feature type="compositionally biased region" description="Low complexity" evidence="4">
    <location>
        <begin position="914"/>
        <end position="924"/>
    </location>
</feature>
<dbReference type="GO" id="GO:0005634">
    <property type="term" value="C:nucleus"/>
    <property type="evidence" value="ECO:0007669"/>
    <property type="project" value="TreeGrafter"/>
</dbReference>
<feature type="compositionally biased region" description="Low complexity" evidence="4">
    <location>
        <begin position="366"/>
        <end position="376"/>
    </location>
</feature>
<accession>A0AAE8N3E2</accession>
<name>A0AAE8N3E2_9PEZI</name>
<comment type="subcellular location">
    <subcellularLocation>
        <location evidence="1">Cytoplasm</location>
    </subcellularLocation>
</comment>
<feature type="compositionally biased region" description="Gly residues" evidence="4">
    <location>
        <begin position="16"/>
        <end position="26"/>
    </location>
</feature>
<feature type="compositionally biased region" description="Low complexity" evidence="4">
    <location>
        <begin position="318"/>
        <end position="338"/>
    </location>
</feature>
<dbReference type="InterPro" id="IPR009060">
    <property type="entry name" value="UBA-like_sf"/>
</dbReference>
<proteinExistence type="predicted"/>
<feature type="compositionally biased region" description="Polar residues" evidence="4">
    <location>
        <begin position="841"/>
        <end position="859"/>
    </location>
</feature>
<feature type="compositionally biased region" description="Polar residues" evidence="4">
    <location>
        <begin position="124"/>
        <end position="137"/>
    </location>
</feature>
<keyword evidence="3" id="KW-0597">Phosphoprotein</keyword>
<dbReference type="PANTHER" id="PTHR16308">
    <property type="entry name" value="UBIQUITIN ASSOCIATED PROTEIN 2-LIKE/LINGERER"/>
    <property type="match status" value="1"/>
</dbReference>
<feature type="compositionally biased region" description="Low complexity" evidence="4">
    <location>
        <begin position="885"/>
        <end position="895"/>
    </location>
</feature>
<feature type="compositionally biased region" description="Gly residues" evidence="4">
    <location>
        <begin position="896"/>
        <end position="913"/>
    </location>
</feature>
<feature type="compositionally biased region" description="Low complexity" evidence="4">
    <location>
        <begin position="530"/>
        <end position="551"/>
    </location>
</feature>
<dbReference type="PANTHER" id="PTHR16308:SF13">
    <property type="entry name" value="PROTEIN LINGERER"/>
    <property type="match status" value="1"/>
</dbReference>
<feature type="compositionally biased region" description="Polar residues" evidence="4">
    <location>
        <begin position="178"/>
        <end position="196"/>
    </location>
</feature>
<evidence type="ECO:0000313" key="5">
    <source>
        <dbReference type="EMBL" id="SPO04268.1"/>
    </source>
</evidence>
<keyword evidence="6" id="KW-1185">Reference proteome</keyword>
<keyword evidence="2" id="KW-0963">Cytoplasm</keyword>
<feature type="region of interest" description="Disordered" evidence="4">
    <location>
        <begin position="711"/>
        <end position="933"/>
    </location>
</feature>
<sequence length="933" mass="96120">MSEVTTRSGASRGRGSSRGGRGGFSNRGGRSSGKPNGDANDSSTPSAFDEDGDIVQLRKLYGSKVAPIKDMFQGWSDVDILYALQETDGDENLAVERIAHGAVAQWGEVSKPKKTARAKAKETPSISQTTDHGSNRPSRGGRIVSESGRGRGRGADRGGRARARSTHPATNGARKETTNLSVPTEDSTAWDSQKSSDAVEPPKLPTEAPADQPAAIPEVPQAAASSAPKTWASMLRQSTAPKVVPKPKELPIEKPAEALEPLPSAGAAAPETEEAPEPAPEAEPIEPSVQAQELPPAPAAELPPKAPLTESNLDQVDDTSGPAPTDTAASTAADSWTPVPSDAKAAATPIAPSQQTTQTQPPPAVPAAAGFAAVTPKIPAGRPQHYQRRILDQEEAVRMPGNREVDRAAVQFGAFSLSGTDDDIDGEREEAETRAQPPADSPISHPRASLPPASQPHGVAEPLPSQKAPTPTAPVAAPTAPAAQIQAQQAAAAPQAQPATQATQSFGRFGHAAQEGAPGFGGLNQGAAPASTQQQFDAFQAQQQAQQQASQMPHSAGAFSSAPGDFSSYYTADQHNRLPYNYYGQQYGQHQQQEAAGAAQQAQAQRSFSGYTNPSQPDNLSQYPQSGVGALHNQSRFGGVAADPQTSGHTTPNPPTQAQGQQQPGGQAAATASQPQSHGQQNYPYSSHPYFNNPYYHSYYAQAYGQGYGGSPYSKGAGAYGAPYNMPPQAPYDHSSSPAAGFQSLQRENNGASSGLSDYGRGSSAQSGHQAGLGGSSFGGMHDSTFGRGPSSFQSQGAPGFNAQSQSAAPSSANDELKPYGDSKTTAGPSPSIGGARPGSAANNAPTGQSGIPPQSNAQMGYGGYPSHLQQGLHGTGGYGASAAGQHGSSPYGSYGQQGQGGFGGAGFYGGGQQQQQGQQQPQRGGWGGNYNH</sequence>
<feature type="compositionally biased region" description="Polar residues" evidence="4">
    <location>
        <begin position="734"/>
        <end position="756"/>
    </location>
</feature>
<dbReference type="InterPro" id="IPR051833">
    <property type="entry name" value="TC-DDR_regulator"/>
</dbReference>
<feature type="compositionally biased region" description="Low complexity" evidence="4">
    <location>
        <begin position="582"/>
        <end position="605"/>
    </location>
</feature>
<comment type="caution">
    <text evidence="5">The sequence shown here is derived from an EMBL/GenBank/DDBJ whole genome shotgun (WGS) entry which is preliminary data.</text>
</comment>
<dbReference type="SUPFAM" id="SSF46934">
    <property type="entry name" value="UBA-like"/>
    <property type="match status" value="1"/>
</dbReference>
<feature type="compositionally biased region" description="Basic and acidic residues" evidence="4">
    <location>
        <begin position="389"/>
        <end position="407"/>
    </location>
</feature>
<feature type="compositionally biased region" description="Acidic residues" evidence="4">
    <location>
        <begin position="420"/>
        <end position="430"/>
    </location>
</feature>
<evidence type="ECO:0000256" key="2">
    <source>
        <dbReference type="ARBA" id="ARBA00022490"/>
    </source>
</evidence>
<feature type="compositionally biased region" description="Basic and acidic residues" evidence="4">
    <location>
        <begin position="246"/>
        <end position="257"/>
    </location>
</feature>
<feature type="compositionally biased region" description="Polar residues" evidence="4">
    <location>
        <begin position="606"/>
        <end position="625"/>
    </location>
</feature>
<feature type="region of interest" description="Disordered" evidence="4">
    <location>
        <begin position="1"/>
        <end position="51"/>
    </location>
</feature>
<feature type="compositionally biased region" description="Low complexity" evidence="4">
    <location>
        <begin position="138"/>
        <end position="147"/>
    </location>
</feature>